<dbReference type="Proteomes" id="UP001311799">
    <property type="component" value="Unassembled WGS sequence"/>
</dbReference>
<keyword evidence="2" id="KW-1185">Reference proteome</keyword>
<evidence type="ECO:0000313" key="1">
    <source>
        <dbReference type="EMBL" id="KAK6588612.1"/>
    </source>
</evidence>
<evidence type="ECO:0000313" key="2">
    <source>
        <dbReference type="Proteomes" id="UP001311799"/>
    </source>
</evidence>
<proteinExistence type="predicted"/>
<name>A0AAV9XXJ0_9CRYT</name>
<sequence length="1334" mass="157108">MYSLRCKSVKELFRDLIRNQIKHEFGDLGERSKSVNESVVDSIQDKLWCNIIFNNKNSDKFKYFRKSIVGENDMISYLDKLFSNIAINNGHIDLKSDKINKIKQSKLTTFEHQFVSLLPLLIIGNKIIKHNKFLENDDLTLNILFILLKTYNAETLHFWNDIALINIFYSGTTRRLYSIIKNEIESKSKYDVRNDLPTFTSIIVTDIGIKNNKTEFWEGIFADLNICVDIFSYLYKDKVLNGALLFSNKTENMIESLFSNSTEISENVNKVAGFAFSGTKVVKDGVHNDKYTSAIINRKAPNDANKKKKESIIASFMGMGSDSEEDNFVYEYNDNVDGIDIEIVEKIEYDKKNNQVVGTIENNLPYLDNNNNNTKIASFSDKSKDCSEYNIEHKNYSSYNYFTKISDMVRIRENKRVEWDRFKLSHGSKTILPSLLSRASGRTKIVYNKNRLGQSWDQQYLELDKTNKLFNESILNVLTTERVKNCKIVFPDKETPNELQKNNFRYSCISLISIYRLFQGLPSLEFSLFPKYIRNKTLDYADIYTFNVHNDYISIKLNEDYGEFCPWMNNSGQGIKYIFHYQNYSMLNNSKNYENISEKLTKDKYIYISHDLLTRICIFGTKVYYLKSFLELLTVICDQINNGKIENKNSFVNSKIMEASNESVISLKILRSALMEFIKSYLSILKTIFDQIFVSNSDSNKMGTSIDIKMLLFILVPNINMLIKSFGLKPMNSSNTWTLPCGYSLLSRIYSYFWQLKLDKNWVEGHYVNEYNSLHSKSPINFWLHKSRSVMSDLLSNLCREIVGYQFNCFDKNIYDEINIENIRKKHVFTSTLFIFERIRLINGIISPNKYAGKESTMPHLLKLKENKNISNFCLYKEEINYSNKLSEFFSSDEYDFKSVDTNAKCESLMQYLKRYDLNFQDVYDLYHYKLENAYNWIINNKYKLNEFIEIAFYISDIIENIDEILFIDKIQLLDYIKSCIKLKLGDNAHFDCIHYMDNVNWIKDEKNDLYFKLLENYITANKLASSTDIIEFIIGLAINFRFQSEHKAEYKDNNLFKSEDVCSDNDMNIILMRNINNNMIEINEELIITKLFQLIILLNTVLKKYLFLRKIVNRIVLYIWCRRETTDFNLYINFSNGYLYDSLSNKNMILFWKIEQTLNLIYFNLNNILEYICIIMKDLDSLNIDSKNYDYYQKWIIVKRFQEKKLYSNASINQINFLFSLISTSYQIYLISYDIVSYFDLLISDLNIPKRPSSFFSRKVQVSSNEDNNILPNFINIWETNQIFNKVENLINILNCLKNQISENNLTFPTENSHIMYYLNSNDLCNIKKRVKS</sequence>
<reference evidence="1 2" key="1">
    <citation type="submission" date="2023-10" db="EMBL/GenBank/DDBJ databases">
        <title>Comparative genomics analysis reveals potential genetic determinants of host preference in Cryptosporidium xiaoi.</title>
        <authorList>
            <person name="Xiao L."/>
            <person name="Li J."/>
        </authorList>
    </citation>
    <scope>NUCLEOTIDE SEQUENCE [LARGE SCALE GENOMIC DNA]</scope>
    <source>
        <strain evidence="1 2">52996</strain>
    </source>
</reference>
<gene>
    <name evidence="1" type="ORF">RS030_3457</name>
</gene>
<accession>A0AAV9XXJ0</accession>
<dbReference type="EMBL" id="JAWDEY010000031">
    <property type="protein sequence ID" value="KAK6588612.1"/>
    <property type="molecule type" value="Genomic_DNA"/>
</dbReference>
<organism evidence="1 2">
    <name type="scientific">Cryptosporidium xiaoi</name>
    <dbReference type="NCBI Taxonomy" id="659607"/>
    <lineage>
        <taxon>Eukaryota</taxon>
        <taxon>Sar</taxon>
        <taxon>Alveolata</taxon>
        <taxon>Apicomplexa</taxon>
        <taxon>Conoidasida</taxon>
        <taxon>Coccidia</taxon>
        <taxon>Eucoccidiorida</taxon>
        <taxon>Eimeriorina</taxon>
        <taxon>Cryptosporidiidae</taxon>
        <taxon>Cryptosporidium</taxon>
    </lineage>
</organism>
<protein>
    <submittedName>
        <fullName evidence="1">Uncharacterized protein</fullName>
    </submittedName>
</protein>
<comment type="caution">
    <text evidence="1">The sequence shown here is derived from an EMBL/GenBank/DDBJ whole genome shotgun (WGS) entry which is preliminary data.</text>
</comment>